<keyword evidence="1" id="KW-0812">Transmembrane</keyword>
<dbReference type="RefSeq" id="WP_094434136.1">
    <property type="nucleotide sequence ID" value="NZ_NKDB02000001.1"/>
</dbReference>
<evidence type="ECO:0000256" key="1">
    <source>
        <dbReference type="SAM" id="Phobius"/>
    </source>
</evidence>
<accession>A0A420KIP0</accession>
<keyword evidence="1" id="KW-1133">Transmembrane helix</keyword>
<comment type="caution">
    <text evidence="3">The sequence shown here is derived from an EMBL/GenBank/DDBJ whole genome shotgun (WGS) entry which is preliminary data.</text>
</comment>
<evidence type="ECO:0000313" key="3">
    <source>
        <dbReference type="EMBL" id="RKJ99813.1"/>
    </source>
</evidence>
<gene>
    <name evidence="3" type="ORF">CE154_000110</name>
</gene>
<dbReference type="AlphaFoldDB" id="A0A420KIP0"/>
<keyword evidence="2" id="KW-0732">Signal</keyword>
<feature type="transmembrane region" description="Helical" evidence="1">
    <location>
        <begin position="41"/>
        <end position="65"/>
    </location>
</feature>
<dbReference type="InterPro" id="IPR006750">
    <property type="entry name" value="YdcZ"/>
</dbReference>
<feature type="chain" id="PRO_5019534189" evidence="2">
    <location>
        <begin position="22"/>
        <end position="171"/>
    </location>
</feature>
<dbReference type="EMBL" id="NKDB02000001">
    <property type="protein sequence ID" value="RKJ99813.1"/>
    <property type="molecule type" value="Genomic_DNA"/>
</dbReference>
<feature type="transmembrane region" description="Helical" evidence="1">
    <location>
        <begin position="135"/>
        <end position="154"/>
    </location>
</feature>
<dbReference type="PANTHER" id="PTHR34821:SF2">
    <property type="entry name" value="INNER MEMBRANE PROTEIN YDCZ"/>
    <property type="match status" value="1"/>
</dbReference>
<keyword evidence="1" id="KW-0472">Membrane</keyword>
<sequence>MQWSSSFSGVLPMAIALAAGAAVPFQAASNAALGRALGHPLWATLASLSVSALVVVPLMVLMRVPAPAFGAAAQGPAWWWLGGVAGVAYVTAALMLTPRLGAASFIVSVIAGQMLASLLIDHYGLMGLAPKPAGAWRVAGIALILLGMVVVQMSSSPAVSASGTASSAGRS</sequence>
<evidence type="ECO:0000256" key="2">
    <source>
        <dbReference type="SAM" id="SignalP"/>
    </source>
</evidence>
<organism evidence="3 4">
    <name type="scientific">Alicycliphilus denitrificans</name>
    <dbReference type="NCBI Taxonomy" id="179636"/>
    <lineage>
        <taxon>Bacteria</taxon>
        <taxon>Pseudomonadati</taxon>
        <taxon>Pseudomonadota</taxon>
        <taxon>Betaproteobacteria</taxon>
        <taxon>Burkholderiales</taxon>
        <taxon>Comamonadaceae</taxon>
        <taxon>Alicycliphilus</taxon>
    </lineage>
</organism>
<evidence type="ECO:0000313" key="4">
    <source>
        <dbReference type="Proteomes" id="UP000216225"/>
    </source>
</evidence>
<dbReference type="Proteomes" id="UP000216225">
    <property type="component" value="Unassembled WGS sequence"/>
</dbReference>
<dbReference type="PANTHER" id="PTHR34821">
    <property type="entry name" value="INNER MEMBRANE PROTEIN YDCZ"/>
    <property type="match status" value="1"/>
</dbReference>
<dbReference type="GO" id="GO:0005886">
    <property type="term" value="C:plasma membrane"/>
    <property type="evidence" value="ECO:0007669"/>
    <property type="project" value="TreeGrafter"/>
</dbReference>
<feature type="signal peptide" evidence="2">
    <location>
        <begin position="1"/>
        <end position="21"/>
    </location>
</feature>
<dbReference type="Pfam" id="PF04657">
    <property type="entry name" value="DMT_YdcZ"/>
    <property type="match status" value="1"/>
</dbReference>
<feature type="transmembrane region" description="Helical" evidence="1">
    <location>
        <begin position="102"/>
        <end position="123"/>
    </location>
</feature>
<name>A0A420KIP0_9BURK</name>
<reference evidence="3 4" key="1">
    <citation type="submission" date="2018-09" db="EMBL/GenBank/DDBJ databases">
        <title>Genome comparison of Alicycliphilus sp. BQ1, a polyurethanolytic bacterium, with its closest phylogenetic relatives Alicycliphilus denitrificans BC and K601, unable to attack polyurethane.</title>
        <authorList>
            <person name="Loza-Tavera H."/>
            <person name="Lozano L."/>
            <person name="Cevallos M."/>
            <person name="Maya-Lucas O."/>
            <person name="Garcia-Mena J."/>
            <person name="Hernandez J."/>
        </authorList>
    </citation>
    <scope>NUCLEOTIDE SEQUENCE [LARGE SCALE GENOMIC DNA]</scope>
    <source>
        <strain evidence="3 4">BQ1</strain>
    </source>
</reference>
<proteinExistence type="predicted"/>
<feature type="transmembrane region" description="Helical" evidence="1">
    <location>
        <begin position="77"/>
        <end position="96"/>
    </location>
</feature>
<protein>
    <submittedName>
        <fullName evidence="3">DMT family transporter</fullName>
    </submittedName>
</protein>